<accession>A0A1H6SR04</accession>
<dbReference type="STRING" id="1073996.SAMN05444271_10531"/>
<sequence length="176" mass="19163">MAASHRLQSTNWLTLTEGETIEWTGRPSLFTVAPQLLGAALVGGLAAFGVSLLGSVLSQPLPPVVRVLPLLAALSIFAVVLANWYRVVYVITSEVIYIKRGFVSLDVDQIRLARVQNTTLSQSVRERLLGYGDVVAFTAGSDTLNIELKDVPNPSQVNQTLSEQLHRPDNQPQESL</sequence>
<evidence type="ECO:0000313" key="4">
    <source>
        <dbReference type="Proteomes" id="UP000198888"/>
    </source>
</evidence>
<evidence type="ECO:0000313" key="3">
    <source>
        <dbReference type="EMBL" id="SEI66032.1"/>
    </source>
</evidence>
<feature type="domain" description="YdbS-like PH" evidence="2">
    <location>
        <begin position="84"/>
        <end position="159"/>
    </location>
</feature>
<dbReference type="AlphaFoldDB" id="A0A1H6SR04"/>
<dbReference type="Proteomes" id="UP000198888">
    <property type="component" value="Unassembled WGS sequence"/>
</dbReference>
<dbReference type="KEGG" id="hae:halTADL_3256"/>
<keyword evidence="1" id="KW-1133">Transmembrane helix</keyword>
<dbReference type="OrthoDB" id="203544at2157"/>
<evidence type="ECO:0000256" key="1">
    <source>
        <dbReference type="SAM" id="Phobius"/>
    </source>
</evidence>
<dbReference type="GeneID" id="35004022"/>
<keyword evidence="4" id="KW-1185">Reference proteome</keyword>
<reference evidence="3 4" key="1">
    <citation type="submission" date="2016-10" db="EMBL/GenBank/DDBJ databases">
        <authorList>
            <person name="de Groot N.N."/>
        </authorList>
    </citation>
    <scope>NUCLEOTIDE SEQUENCE [LARGE SCALE GENOMIC DNA]</scope>
    <source>
        <strain evidence="3 4">DSM 22187</strain>
    </source>
</reference>
<accession>A0A2H4Q6G0</accession>
<dbReference type="RefSeq" id="WP_089671330.1">
    <property type="nucleotide sequence ID" value="NZ_CP024845.1"/>
</dbReference>
<name>A0A1H6SR04_9EURY</name>
<organism evidence="3 4">
    <name type="scientific">Halohasta litchfieldiae</name>
    <dbReference type="NCBI Taxonomy" id="1073996"/>
    <lineage>
        <taxon>Archaea</taxon>
        <taxon>Methanobacteriati</taxon>
        <taxon>Methanobacteriota</taxon>
        <taxon>Stenosarchaea group</taxon>
        <taxon>Halobacteria</taxon>
        <taxon>Halobacteriales</taxon>
        <taxon>Haloferacaceae</taxon>
        <taxon>Halohasta</taxon>
    </lineage>
</organism>
<dbReference type="EMBL" id="FNYR01000005">
    <property type="protein sequence ID" value="SEI66032.1"/>
    <property type="molecule type" value="Genomic_DNA"/>
</dbReference>
<proteinExistence type="predicted"/>
<gene>
    <name evidence="3" type="ORF">SAMN05444271_10531</name>
</gene>
<keyword evidence="1" id="KW-0472">Membrane</keyword>
<dbReference type="PANTHER" id="PTHR37938">
    <property type="entry name" value="BLL0215 PROTEIN"/>
    <property type="match status" value="1"/>
</dbReference>
<dbReference type="Pfam" id="PF03703">
    <property type="entry name" value="bPH_2"/>
    <property type="match status" value="1"/>
</dbReference>
<keyword evidence="1" id="KW-0812">Transmembrane</keyword>
<dbReference type="PANTHER" id="PTHR37938:SF1">
    <property type="entry name" value="BLL0215 PROTEIN"/>
    <property type="match status" value="1"/>
</dbReference>
<protein>
    <submittedName>
        <fullName evidence="3">PH domain-containing protein</fullName>
    </submittedName>
</protein>
<feature type="transmembrane region" description="Helical" evidence="1">
    <location>
        <begin position="64"/>
        <end position="85"/>
    </location>
</feature>
<evidence type="ECO:0000259" key="2">
    <source>
        <dbReference type="Pfam" id="PF03703"/>
    </source>
</evidence>
<feature type="transmembrane region" description="Helical" evidence="1">
    <location>
        <begin position="36"/>
        <end position="57"/>
    </location>
</feature>
<dbReference type="InterPro" id="IPR005182">
    <property type="entry name" value="YdbS-like_PH"/>
</dbReference>